<keyword evidence="1" id="KW-0812">Transmembrane</keyword>
<organism evidence="2 3">
    <name type="scientific">Lasallia pustulata</name>
    <dbReference type="NCBI Taxonomy" id="136370"/>
    <lineage>
        <taxon>Eukaryota</taxon>
        <taxon>Fungi</taxon>
        <taxon>Dikarya</taxon>
        <taxon>Ascomycota</taxon>
        <taxon>Pezizomycotina</taxon>
        <taxon>Lecanoromycetes</taxon>
        <taxon>OSLEUM clade</taxon>
        <taxon>Umbilicariomycetidae</taxon>
        <taxon>Umbilicariales</taxon>
        <taxon>Umbilicariaceae</taxon>
        <taxon>Lasallia</taxon>
    </lineage>
</organism>
<dbReference type="PANTHER" id="PTHR35043:SF7">
    <property type="entry name" value="TRANSCRIPTION FACTOR DOMAIN-CONTAINING PROTEIN"/>
    <property type="match status" value="1"/>
</dbReference>
<keyword evidence="1" id="KW-0472">Membrane</keyword>
<sequence>MDLVWSCVFTIFISTWTALHLHVPPYRCPTSWRLWYKFRLMIVAILAPEYMAGIALTELRTAVALTKCLRGRGLQSWTVKQSFFVVMGGYMVKSEDRYRPLGVNTLISLLSLGLVRFAEPDDKPREGSADSSIIAITEEKLRALTRSRPLHTVQLSEDASILPWVSPNDIDDRSKADYMLKAISCGQILWLIIQSIGRCIQSLALSPLEAMTITYVACALFAYAAWWKKPYELQSPTLIALPPSHPLTHQLRAAPPHVPFNHEPLISLEKRLYWTYMAASTAVFMTYSGLLFLAWNQHFTTTVERQLWRWLAVPLVCLPAVLIVISLLSQAFVSTPRGTEMCTATWLWVVDRVVKPVIPRRAEPFFRAVYLLGHVREERVPSWPLVGPILLMTFLYTMIRVYLLVEAFVGLLSVPMSLYVTVDWTKFFPHFG</sequence>
<dbReference type="Proteomes" id="UP000324767">
    <property type="component" value="Unassembled WGS sequence"/>
</dbReference>
<dbReference type="PANTHER" id="PTHR35043">
    <property type="entry name" value="TRANSCRIPTION FACTOR DOMAIN-CONTAINING PROTEIN"/>
    <property type="match status" value="1"/>
</dbReference>
<dbReference type="EMBL" id="VXIT01000001">
    <property type="protein sequence ID" value="KAA6415657.1"/>
    <property type="molecule type" value="Genomic_DNA"/>
</dbReference>
<evidence type="ECO:0000313" key="2">
    <source>
        <dbReference type="EMBL" id="KAA6415657.1"/>
    </source>
</evidence>
<dbReference type="AlphaFoldDB" id="A0A5M8Q2R2"/>
<keyword evidence="1" id="KW-1133">Transmembrane helix</keyword>
<protein>
    <submittedName>
        <fullName evidence="2">Uncharacterized protein</fullName>
    </submittedName>
</protein>
<feature type="transmembrane region" description="Helical" evidence="1">
    <location>
        <begin position="208"/>
        <end position="226"/>
    </location>
</feature>
<comment type="caution">
    <text evidence="2">The sequence shown here is derived from an EMBL/GenBank/DDBJ whole genome shotgun (WGS) entry which is preliminary data.</text>
</comment>
<proteinExistence type="predicted"/>
<feature type="transmembrane region" description="Helical" evidence="1">
    <location>
        <begin position="273"/>
        <end position="295"/>
    </location>
</feature>
<evidence type="ECO:0000256" key="1">
    <source>
        <dbReference type="SAM" id="Phobius"/>
    </source>
</evidence>
<feature type="transmembrane region" description="Helical" evidence="1">
    <location>
        <begin position="307"/>
        <end position="328"/>
    </location>
</feature>
<feature type="transmembrane region" description="Helical" evidence="1">
    <location>
        <begin position="403"/>
        <end position="422"/>
    </location>
</feature>
<evidence type="ECO:0000313" key="3">
    <source>
        <dbReference type="Proteomes" id="UP000324767"/>
    </source>
</evidence>
<accession>A0A5M8Q2R2</accession>
<reference evidence="2 3" key="1">
    <citation type="submission" date="2019-09" db="EMBL/GenBank/DDBJ databases">
        <title>The hologenome of the rock-dwelling lichen Lasallia pustulata.</title>
        <authorList>
            <person name="Greshake Tzovaras B."/>
            <person name="Segers F."/>
            <person name="Bicker A."/>
            <person name="Dal Grande F."/>
            <person name="Otte J."/>
            <person name="Hankeln T."/>
            <person name="Schmitt I."/>
            <person name="Ebersberger I."/>
        </authorList>
    </citation>
    <scope>NUCLEOTIDE SEQUENCE [LARGE SCALE GENOMIC DNA]</scope>
    <source>
        <strain evidence="2">A1-1</strain>
    </source>
</reference>
<name>A0A5M8Q2R2_9LECA</name>
<feature type="transmembrane region" description="Helical" evidence="1">
    <location>
        <begin position="37"/>
        <end position="57"/>
    </location>
</feature>
<dbReference type="OrthoDB" id="3061561at2759"/>
<gene>
    <name evidence="2" type="ORF">FRX48_00373</name>
</gene>